<dbReference type="EMBL" id="CP032418">
    <property type="protein sequence ID" value="AYC28734.1"/>
    <property type="molecule type" value="Genomic_DNA"/>
</dbReference>
<evidence type="ECO:0000313" key="2">
    <source>
        <dbReference type="EMBL" id="AYC28734.1"/>
    </source>
</evidence>
<dbReference type="Pfam" id="PF00931">
    <property type="entry name" value="NB-ARC"/>
    <property type="match status" value="1"/>
</dbReference>
<dbReference type="InterPro" id="IPR002182">
    <property type="entry name" value="NB-ARC"/>
</dbReference>
<dbReference type="InterPro" id="IPR011990">
    <property type="entry name" value="TPR-like_helical_dom_sf"/>
</dbReference>
<dbReference type="SUPFAM" id="SSF52540">
    <property type="entry name" value="P-loop containing nucleoside triphosphate hydrolases"/>
    <property type="match status" value="1"/>
</dbReference>
<dbReference type="AlphaFoldDB" id="A0A385YQC4"/>
<name>A0A385YQC4_9BACL</name>
<dbReference type="PANTHER" id="PTHR47691:SF3">
    <property type="entry name" value="HTH-TYPE TRANSCRIPTIONAL REGULATOR RV0890C-RELATED"/>
    <property type="match status" value="1"/>
</dbReference>
<dbReference type="SUPFAM" id="SSF48452">
    <property type="entry name" value="TPR-like"/>
    <property type="match status" value="1"/>
</dbReference>
<evidence type="ECO:0000259" key="1">
    <source>
        <dbReference type="Pfam" id="PF00931"/>
    </source>
</evidence>
<dbReference type="KEGG" id="paek:D3873_02175"/>
<dbReference type="Gene3D" id="1.25.40.10">
    <property type="entry name" value="Tetratricopeptide repeat domain"/>
    <property type="match status" value="1"/>
</dbReference>
<reference evidence="3" key="1">
    <citation type="submission" date="2018-09" db="EMBL/GenBank/DDBJ databases">
        <authorList>
            <person name="Zhu H."/>
        </authorList>
    </citation>
    <scope>NUCLEOTIDE SEQUENCE [LARGE SCALE GENOMIC DNA]</scope>
    <source>
        <strain evidence="3">K2R23-3</strain>
    </source>
</reference>
<dbReference type="Gene3D" id="3.40.50.300">
    <property type="entry name" value="P-loop containing nucleotide triphosphate hydrolases"/>
    <property type="match status" value="1"/>
</dbReference>
<accession>A0A385YQC4</accession>
<dbReference type="RefSeq" id="WP_119882479.1">
    <property type="nucleotide sequence ID" value="NZ_CP032418.1"/>
</dbReference>
<dbReference type="GO" id="GO:0043531">
    <property type="term" value="F:ADP binding"/>
    <property type="evidence" value="ECO:0007669"/>
    <property type="project" value="InterPro"/>
</dbReference>
<dbReference type="InterPro" id="IPR027417">
    <property type="entry name" value="P-loop_NTPase"/>
</dbReference>
<dbReference type="PANTHER" id="PTHR47691">
    <property type="entry name" value="REGULATOR-RELATED"/>
    <property type="match status" value="1"/>
</dbReference>
<proteinExistence type="predicted"/>
<organism evidence="2 3">
    <name type="scientific">Paenisporosarcina cavernae</name>
    <dbReference type="NCBI Taxonomy" id="2320858"/>
    <lineage>
        <taxon>Bacteria</taxon>
        <taxon>Bacillati</taxon>
        <taxon>Bacillota</taxon>
        <taxon>Bacilli</taxon>
        <taxon>Bacillales</taxon>
        <taxon>Caryophanaceae</taxon>
        <taxon>Paenisporosarcina</taxon>
    </lineage>
</organism>
<dbReference type="OrthoDB" id="9811542at2"/>
<feature type="domain" description="NB-ARC" evidence="1">
    <location>
        <begin position="187"/>
        <end position="327"/>
    </location>
</feature>
<gene>
    <name evidence="2" type="ORF">D3873_02175</name>
</gene>
<protein>
    <submittedName>
        <fullName evidence="2">AAA family ATPase</fullName>
    </submittedName>
</protein>
<dbReference type="Proteomes" id="UP000265725">
    <property type="component" value="Chromosome"/>
</dbReference>
<sequence length="869" mass="100753">MNNLNINTRILMFSVCTSLEFDLRKFILESNLVKNIPEPIKNKAKERNKKLKTEEINTNNLAFLTELDMGDLVDIISNNIYEFKLNIEKKKLLVDYFTKIIPIRNRVMHTRPLEIGDRSILNEVIETVDEKLFWINWNETIKTREKIRTSPHEIINQSYKKVIDYTSNVYHNLPIPEFDDTGYIGRKNEMKNIINLLKDKKNQIITIVGNGGIGKTATAVKALYDLIDLEDNPFEAILWVSLKTRTLSNGEFQNINKAIIDMKGMFSNLEKLVIKEENLDKQNIINFMKEFNTLLVVDNLETISTPEIMGFLKDIPENSKVLITSRHGIGELENRIQLEGLDINDALTYFRILSKHYGLKLHTRSDNDLKRLIGEFLYSSPLSIKWFISSIYTGLSESSILANKEDLIVFCMSNVVNKLNDNERKILQLLLVEGKKLSYGEIDYFLQYQEGELVKYINNLVSTSMIQLINGEYELNQMAKDYLSLSHPPKNDFINKVFKQRSKLNTMMQEIKIKNEVDPFNPKSIYKNLESSNKKIASFYLIEALDFSSKRQWEMSFEKIKKAASIAPDYFEVYKIKAFIAAESGDWYEAINSYRTAIETCHSNFEKATVLYLFSVFYVVRMVNYDNAKDLILKANELYPENKTLLMEKARVLTYLGEFNEAQEILESIVIDESFTQKALNLYTTRIADLYRRMASNYDNRDNLKKYALYKLAIERIETLSEIDPITYQTLLKVLVDLSFIHRNPDALSLLHETLIKHFDNLVGVKSANMNKLVRSIENFKHEIPSDLYDLVRKLSKNYQQEAKTINNPNIGLVVRVINNFGFVQNAIGSYYFNFNQCLYNPVSVGDRVSFKLTQNVKGPVAIKLNLID</sequence>
<evidence type="ECO:0000313" key="3">
    <source>
        <dbReference type="Proteomes" id="UP000265725"/>
    </source>
</evidence>
<keyword evidence="3" id="KW-1185">Reference proteome</keyword>